<reference evidence="1 2" key="1">
    <citation type="submission" date="2019-07" db="EMBL/GenBank/DDBJ databases">
        <title>Genome sequencing of the stress-tolerant strain Azospirillum brasilense Az19.</title>
        <authorList>
            <person name="Maroniche G.A."/>
            <person name="Garcia J.E."/>
            <person name="Pagnussat L."/>
            <person name="Amenta M."/>
            <person name="Creus C.M."/>
        </authorList>
    </citation>
    <scope>NUCLEOTIDE SEQUENCE [LARGE SCALE GENOMIC DNA]</scope>
    <source>
        <strain evidence="1 2">Az19</strain>
    </source>
</reference>
<evidence type="ECO:0000313" key="1">
    <source>
        <dbReference type="EMBL" id="KAA1052463.1"/>
    </source>
</evidence>
<sequence>MFLLYGEELRRDGAAPWKYNSALESKTIAQKSSSSLRE</sequence>
<dbReference type="AlphaFoldDB" id="A0A5B0KL01"/>
<accession>A0A5B0KL01</accession>
<organism evidence="1 2">
    <name type="scientific">Azospirillum argentinense</name>
    <dbReference type="NCBI Taxonomy" id="2970906"/>
    <lineage>
        <taxon>Bacteria</taxon>
        <taxon>Pseudomonadati</taxon>
        <taxon>Pseudomonadota</taxon>
        <taxon>Alphaproteobacteria</taxon>
        <taxon>Rhodospirillales</taxon>
        <taxon>Azospirillaceae</taxon>
        <taxon>Azospirillum</taxon>
    </lineage>
</organism>
<comment type="caution">
    <text evidence="1">The sequence shown here is derived from an EMBL/GenBank/DDBJ whole genome shotgun (WGS) entry which is preliminary data.</text>
</comment>
<dbReference type="EMBL" id="VEWN01000028">
    <property type="protein sequence ID" value="KAA1052463.1"/>
    <property type="molecule type" value="Genomic_DNA"/>
</dbReference>
<dbReference type="Proteomes" id="UP000325333">
    <property type="component" value="Unassembled WGS sequence"/>
</dbReference>
<evidence type="ECO:0000313" key="2">
    <source>
        <dbReference type="Proteomes" id="UP000325333"/>
    </source>
</evidence>
<proteinExistence type="predicted"/>
<name>A0A5B0KL01_9PROT</name>
<protein>
    <submittedName>
        <fullName evidence="1">Uncharacterized protein</fullName>
    </submittedName>
</protein>
<gene>
    <name evidence="1" type="ORF">FH063_004286</name>
</gene>